<dbReference type="EMBL" id="JAWQEV010000008">
    <property type="protein sequence ID" value="MDW4574470.1"/>
    <property type="molecule type" value="Genomic_DNA"/>
</dbReference>
<proteinExistence type="predicted"/>
<evidence type="ECO:0000313" key="3">
    <source>
        <dbReference type="Proteomes" id="UP001283109"/>
    </source>
</evidence>
<dbReference type="PANTHER" id="PTHR43190">
    <property type="entry name" value="N-ACETYL-D-GLUCOSAMINE KINASE"/>
    <property type="match status" value="1"/>
</dbReference>
<accession>A0ABU4H5F1</accession>
<gene>
    <name evidence="2" type="ORF">R8Z58_16960</name>
</gene>
<evidence type="ECO:0000259" key="1">
    <source>
        <dbReference type="Pfam" id="PF01869"/>
    </source>
</evidence>
<sequence length="310" mass="30676">MSIVAVDLGKTGCRIRATAEGAEFSAHGAGVPGLADNDGDARAFAAIVATLSELPLELRSSISSMGVGAAGAEAAPAAARSLAQLVAAHVEAPVAVTTDAVTAHAGAFEGTAGTIVIVGTGTVLLTLDGAGTLSQVDGWGPWLGDEGSGRAIGQEGLRAVLAAHDGRGPATALASAALELHSPLSTLPRWVADTAAPARQLARFAPHVLEAAASGDPVARDIVDRAVDAVVRACVAAGSPADADGGSAGMAPFCLAGGIARSAVFGDVLRERLRERGLSVVEPRGDALAGAEYIARTPGSAYEGSVVRNG</sequence>
<protein>
    <submittedName>
        <fullName evidence="2">BadF/BadG/BcrA/BcrD ATPase family protein</fullName>
    </submittedName>
</protein>
<dbReference type="Proteomes" id="UP001283109">
    <property type="component" value="Unassembled WGS sequence"/>
</dbReference>
<name>A0ABU4H5F1_9MICO</name>
<organism evidence="2 3">
    <name type="scientific">Microbacterium arthrosphaerae</name>
    <dbReference type="NCBI Taxonomy" id="792652"/>
    <lineage>
        <taxon>Bacteria</taxon>
        <taxon>Bacillati</taxon>
        <taxon>Actinomycetota</taxon>
        <taxon>Actinomycetes</taxon>
        <taxon>Micrococcales</taxon>
        <taxon>Microbacteriaceae</taxon>
        <taxon>Microbacterium</taxon>
    </lineage>
</organism>
<feature type="domain" description="ATPase BadF/BadG/BcrA/BcrD type" evidence="1">
    <location>
        <begin position="6"/>
        <end position="281"/>
    </location>
</feature>
<dbReference type="InterPro" id="IPR002731">
    <property type="entry name" value="ATPase_BadF"/>
</dbReference>
<reference evidence="2 3" key="1">
    <citation type="submission" date="2023-11" db="EMBL/GenBank/DDBJ databases">
        <title>Draft genome sequence of Microbacterium arthrosphaerae JCM 30492.</title>
        <authorList>
            <person name="Zhang G."/>
            <person name="Ding Y."/>
        </authorList>
    </citation>
    <scope>NUCLEOTIDE SEQUENCE [LARGE SCALE GENOMIC DNA]</scope>
    <source>
        <strain evidence="2 3">JCM 30492</strain>
    </source>
</reference>
<dbReference type="Gene3D" id="3.30.420.40">
    <property type="match status" value="2"/>
</dbReference>
<dbReference type="Pfam" id="PF01869">
    <property type="entry name" value="BcrAD_BadFG"/>
    <property type="match status" value="1"/>
</dbReference>
<evidence type="ECO:0000313" key="2">
    <source>
        <dbReference type="EMBL" id="MDW4574470.1"/>
    </source>
</evidence>
<dbReference type="RefSeq" id="WP_318354964.1">
    <property type="nucleotide sequence ID" value="NZ_JAWQEV010000008.1"/>
</dbReference>
<dbReference type="CDD" id="cd24082">
    <property type="entry name" value="ASKHA_NBD_GspK-like"/>
    <property type="match status" value="1"/>
</dbReference>
<keyword evidence="3" id="KW-1185">Reference proteome</keyword>
<dbReference type="InterPro" id="IPR052519">
    <property type="entry name" value="Euk-type_GlcNAc_Kinase"/>
</dbReference>
<dbReference type="InterPro" id="IPR043129">
    <property type="entry name" value="ATPase_NBD"/>
</dbReference>
<comment type="caution">
    <text evidence="2">The sequence shown here is derived from an EMBL/GenBank/DDBJ whole genome shotgun (WGS) entry which is preliminary data.</text>
</comment>
<dbReference type="PANTHER" id="PTHR43190:SF3">
    <property type="entry name" value="N-ACETYL-D-GLUCOSAMINE KINASE"/>
    <property type="match status" value="1"/>
</dbReference>
<dbReference type="SUPFAM" id="SSF53067">
    <property type="entry name" value="Actin-like ATPase domain"/>
    <property type="match status" value="2"/>
</dbReference>